<reference evidence="2 3" key="1">
    <citation type="submission" date="2019-02" db="EMBL/GenBank/DDBJ databases">
        <authorList>
            <person name="Feng G."/>
        </authorList>
    </citation>
    <scope>NUCLEOTIDE SEQUENCE [LARGE SCALE GENOMIC DNA]</scope>
    <source>
        <strain evidence="2 3">CCTCC AB 2011146</strain>
    </source>
</reference>
<dbReference type="EMBL" id="SEOO01000038">
    <property type="protein sequence ID" value="RYM07978.1"/>
    <property type="molecule type" value="Genomic_DNA"/>
</dbReference>
<dbReference type="Pfam" id="PF14559">
    <property type="entry name" value="TPR_19"/>
    <property type="match status" value="1"/>
</dbReference>
<dbReference type="AlphaFoldDB" id="A0A8G2DWH1"/>
<evidence type="ECO:0000313" key="3">
    <source>
        <dbReference type="Proteomes" id="UP000291572"/>
    </source>
</evidence>
<sequence length="553" mass="60155">MRLPVCEDIWTSPHLHVSAIIYDTSRPLIITFTPAAPTREAFGGTLFQQHRINHIAVTCMSPDWWQIGAVDEAGAALHNFASKFPRVVHYGSSMGGYGALFFSGAVQPDCVVAIAPQFSIEPGEAPLEKRWAANVPRIIDRGGFVRPAMAGRIMQSGKVFILFDPANPDARHIPLFEAVRPIERIVSPFGGHGLIVALKQMGLDYAVGTMAIDADPDPAVMRREIRSRRRDSAEYFYNMIAYLQRSGKSVQKVLALAINVIPQQQPGIALAFMNAALQAGEPNLMCRAFLAFINGAIVDGDVGLIARMRDRAPLLIEHDFVSEAADLLDGWIGNEDIPDITEIAKVNNTLRRYAPADPLKSYRVRSAVRLLEWSGALDTVSLAKIAKAILLRAAGDANAGTALLREVSVLLGGWHPFNLEVAKTWAAFGDDTKAVMFARRVAEREAVPGAAAQFLAVRLENVGDYDGALRWFERLTDAIAPTSPAWSASLVGSARCLRRMGSLADALALLDQALEKAPQNVLAARMRESVAREMELGRNHDGDEGGPGEPPTK</sequence>
<dbReference type="Proteomes" id="UP000291572">
    <property type="component" value="Unassembled WGS sequence"/>
</dbReference>
<accession>A0A8G2DWH1</accession>
<dbReference type="SUPFAM" id="SSF53474">
    <property type="entry name" value="alpha/beta-Hydrolases"/>
    <property type="match status" value="1"/>
</dbReference>
<feature type="region of interest" description="Disordered" evidence="1">
    <location>
        <begin position="532"/>
        <end position="553"/>
    </location>
</feature>
<dbReference type="OrthoDB" id="7247356at2"/>
<dbReference type="InterPro" id="IPR011990">
    <property type="entry name" value="TPR-like_helical_dom_sf"/>
</dbReference>
<evidence type="ECO:0000256" key="1">
    <source>
        <dbReference type="SAM" id="MobiDB-lite"/>
    </source>
</evidence>
<protein>
    <submittedName>
        <fullName evidence="2">Tetratricopeptide repeat protein</fullName>
    </submittedName>
</protein>
<comment type="caution">
    <text evidence="2">The sequence shown here is derived from an EMBL/GenBank/DDBJ whole genome shotgun (WGS) entry which is preliminary data.</text>
</comment>
<dbReference type="Gene3D" id="1.25.40.10">
    <property type="entry name" value="Tetratricopeptide repeat domain"/>
    <property type="match status" value="1"/>
</dbReference>
<organism evidence="2 3">
    <name type="scientific">Sphingobium cupriresistens</name>
    <dbReference type="NCBI Taxonomy" id="1132417"/>
    <lineage>
        <taxon>Bacteria</taxon>
        <taxon>Pseudomonadati</taxon>
        <taxon>Pseudomonadota</taxon>
        <taxon>Alphaproteobacteria</taxon>
        <taxon>Sphingomonadales</taxon>
        <taxon>Sphingomonadaceae</taxon>
        <taxon>Sphingobium</taxon>
    </lineage>
</organism>
<dbReference type="InterPro" id="IPR029058">
    <property type="entry name" value="AB_hydrolase_fold"/>
</dbReference>
<gene>
    <name evidence="2" type="ORF">EWH12_17745</name>
</gene>
<proteinExistence type="predicted"/>
<feature type="compositionally biased region" description="Basic and acidic residues" evidence="1">
    <location>
        <begin position="532"/>
        <end position="543"/>
    </location>
</feature>
<dbReference type="SUPFAM" id="SSF48452">
    <property type="entry name" value="TPR-like"/>
    <property type="match status" value="1"/>
</dbReference>
<name>A0A8G2DWH1_9SPHN</name>
<evidence type="ECO:0000313" key="2">
    <source>
        <dbReference type="EMBL" id="RYM07978.1"/>
    </source>
</evidence>
<dbReference type="RefSeq" id="WP_129927373.1">
    <property type="nucleotide sequence ID" value="NZ_SEOO01000038.1"/>
</dbReference>